<dbReference type="CDD" id="cd18186">
    <property type="entry name" value="BTB_POZ_ZBTB_KLHL-like"/>
    <property type="match status" value="1"/>
</dbReference>
<dbReference type="Pfam" id="PF25390">
    <property type="entry name" value="WD40_RLD"/>
    <property type="match status" value="1"/>
</dbReference>
<feature type="repeat" description="RCC1" evidence="3">
    <location>
        <begin position="201"/>
        <end position="252"/>
    </location>
</feature>
<dbReference type="Pfam" id="PF00651">
    <property type="entry name" value="BTB"/>
    <property type="match status" value="1"/>
</dbReference>
<dbReference type="InterPro" id="IPR051553">
    <property type="entry name" value="Ran_GTPase-activating"/>
</dbReference>
<evidence type="ECO:0000256" key="3">
    <source>
        <dbReference type="PROSITE-ProRule" id="PRU00235"/>
    </source>
</evidence>
<reference evidence="5" key="1">
    <citation type="submission" date="2022-08" db="EMBL/GenBank/DDBJ databases">
        <title>Novel sulfate-reducing endosymbionts in the free-living metamonad Anaeramoeba.</title>
        <authorList>
            <person name="Jerlstrom-Hultqvist J."/>
            <person name="Cepicka I."/>
            <person name="Gallot-Lavallee L."/>
            <person name="Salas-Leiva D."/>
            <person name="Curtis B.A."/>
            <person name="Zahonova K."/>
            <person name="Pipaliya S."/>
            <person name="Dacks J."/>
            <person name="Roger A.J."/>
        </authorList>
    </citation>
    <scope>NUCLEOTIDE SEQUENCE</scope>
    <source>
        <strain evidence="5">Schooner1</strain>
    </source>
</reference>
<dbReference type="SUPFAM" id="SSF54695">
    <property type="entry name" value="POZ domain"/>
    <property type="match status" value="1"/>
</dbReference>
<dbReference type="EMBL" id="JAOAOG010000291">
    <property type="protein sequence ID" value="KAJ6232567.1"/>
    <property type="molecule type" value="Genomic_DNA"/>
</dbReference>
<dbReference type="PROSITE" id="PS50097">
    <property type="entry name" value="BTB"/>
    <property type="match status" value="1"/>
</dbReference>
<dbReference type="Proteomes" id="UP001150062">
    <property type="component" value="Unassembled WGS sequence"/>
</dbReference>
<organism evidence="5 6">
    <name type="scientific">Anaeramoeba flamelloides</name>
    <dbReference type="NCBI Taxonomy" id="1746091"/>
    <lineage>
        <taxon>Eukaryota</taxon>
        <taxon>Metamonada</taxon>
        <taxon>Anaeramoebidae</taxon>
        <taxon>Anaeramoeba</taxon>
    </lineage>
</organism>
<dbReference type="InterPro" id="IPR000210">
    <property type="entry name" value="BTB/POZ_dom"/>
</dbReference>
<keyword evidence="1" id="KW-0344">Guanine-nucleotide releasing factor</keyword>
<dbReference type="InterPro" id="IPR009091">
    <property type="entry name" value="RCC1/BLIP-II"/>
</dbReference>
<evidence type="ECO:0000256" key="2">
    <source>
        <dbReference type="ARBA" id="ARBA00022737"/>
    </source>
</evidence>
<dbReference type="Gene3D" id="3.30.710.10">
    <property type="entry name" value="Potassium Channel Kv1.1, Chain A"/>
    <property type="match status" value="1"/>
</dbReference>
<sequence length="571" mass="65598">MKKNSFYAWGQNSYGNYSSNSTNSGTPTLYSLSTQQEIVDVCGNYQRTAFLLSDRTIVVLGESSKFETQCNPKNELISKMSCGGSHFAILCQSGSIYIWGSDEYHNCSMGFTFENDWIIQEPKKLDFFEDKNIIDVACAIEHTFFLSGNGDLWVCGEKGIEKMEDYILDETNKNFRLVDKNVVKFWTGVFAWHAFIQRSDGVVYSCGKNSQGECSIGNKSEAKRPKKVKDVDFNNIKKISCAENYSLLLDNSGDIYSSGNNGNFLVSTSFKKIEHFNDMRIIEITSGFAHSMALDENNEIYIWGNNRDNQVGKNLSGDKIHKLVLPNLEKKSTIWPICGSWNSFVIFNRKAKFDNEFLTLFENQIFFDFTLNGIKAHKILVESRTGKNIDEIIKLIENQYTKEETNIFLRWVYDDQTKNNSEILQNILKSLNASQNINIPFSKTLEQLFADENSKNFILKVKIDDEDDDDEEESFEEIPVHKFILQAKSGLFRDLFKNVTEKSNSVTDYSGKTIESIEILIKFFYLNKIVLTADDDPQLLCEELEDAIDYYQLSENSKFQREYVKIKNLLN</sequence>
<dbReference type="PROSITE" id="PS50012">
    <property type="entry name" value="RCC1_3"/>
    <property type="match status" value="2"/>
</dbReference>
<dbReference type="InterPro" id="IPR011333">
    <property type="entry name" value="SKP1/BTB/POZ_sf"/>
</dbReference>
<feature type="repeat" description="RCC1" evidence="3">
    <location>
        <begin position="94"/>
        <end position="149"/>
    </location>
</feature>
<protein>
    <recommendedName>
        <fullName evidence="4">BTB domain-containing protein</fullName>
    </recommendedName>
</protein>
<keyword evidence="2" id="KW-0677">Repeat</keyword>
<feature type="domain" description="BTB" evidence="4">
    <location>
        <begin position="455"/>
        <end position="533"/>
    </location>
</feature>
<name>A0ABQ8XIR8_9EUKA</name>
<dbReference type="PANTHER" id="PTHR45982:SF1">
    <property type="entry name" value="REGULATOR OF CHROMOSOME CONDENSATION"/>
    <property type="match status" value="1"/>
</dbReference>
<dbReference type="InterPro" id="IPR000408">
    <property type="entry name" value="Reg_chr_condens"/>
</dbReference>
<evidence type="ECO:0000313" key="5">
    <source>
        <dbReference type="EMBL" id="KAJ6232567.1"/>
    </source>
</evidence>
<dbReference type="SUPFAM" id="SSF50985">
    <property type="entry name" value="RCC1/BLIP-II"/>
    <property type="match status" value="1"/>
</dbReference>
<dbReference type="InterPro" id="IPR058923">
    <property type="entry name" value="RCC1-like_dom"/>
</dbReference>
<keyword evidence="6" id="KW-1185">Reference proteome</keyword>
<evidence type="ECO:0000259" key="4">
    <source>
        <dbReference type="PROSITE" id="PS50097"/>
    </source>
</evidence>
<comment type="caution">
    <text evidence="5">The sequence shown here is derived from an EMBL/GenBank/DDBJ whole genome shotgun (WGS) entry which is preliminary data.</text>
</comment>
<dbReference type="PANTHER" id="PTHR45982">
    <property type="entry name" value="REGULATOR OF CHROMOSOME CONDENSATION"/>
    <property type="match status" value="1"/>
</dbReference>
<gene>
    <name evidence="5" type="ORF">M0813_04784</name>
</gene>
<accession>A0ABQ8XIR8</accession>
<evidence type="ECO:0000256" key="1">
    <source>
        <dbReference type="ARBA" id="ARBA00022658"/>
    </source>
</evidence>
<dbReference type="Gene3D" id="2.130.10.30">
    <property type="entry name" value="Regulator of chromosome condensation 1/beta-lactamase-inhibitor protein II"/>
    <property type="match status" value="2"/>
</dbReference>
<proteinExistence type="predicted"/>
<evidence type="ECO:0000313" key="6">
    <source>
        <dbReference type="Proteomes" id="UP001150062"/>
    </source>
</evidence>